<evidence type="ECO:0000256" key="4">
    <source>
        <dbReference type="PROSITE-ProRule" id="PRU00335"/>
    </source>
</evidence>
<keyword evidence="7" id="KW-1185">Reference proteome</keyword>
<sequence length="191" mass="21559">MGLRERKKAKTRATIQQTALRLFRERGYYETTIEQIAEASEVSPSTLFRYFPTKESLVMDDDFDPLLIEGYRAQPPELNPIQAFRRAAREGAAQIPDEEREAIRERMQLMSSYPELSAVLLNNTTQSVGMVAGLIGERLKRASDDMLVLTLAGAISGTIISSHLYCVHHPDADYIETIDEALALLECHFRP</sequence>
<dbReference type="PANTHER" id="PTHR30055">
    <property type="entry name" value="HTH-TYPE TRANSCRIPTIONAL REGULATOR RUTR"/>
    <property type="match status" value="1"/>
</dbReference>
<keyword evidence="3" id="KW-0804">Transcription</keyword>
<protein>
    <submittedName>
        <fullName evidence="6">TetR family transcriptional regulator</fullName>
    </submittedName>
</protein>
<dbReference type="Pfam" id="PF17754">
    <property type="entry name" value="TetR_C_14"/>
    <property type="match status" value="1"/>
</dbReference>
<reference evidence="6 7" key="1">
    <citation type="journal article" date="2007" name="Int. J. Syst. Evol. Microbiol.">
        <title>Paenibacillus ginsengarvi sp. nov., isolated from soil from ginseng cultivation.</title>
        <authorList>
            <person name="Yoon M.H."/>
            <person name="Ten L.N."/>
            <person name="Im W.T."/>
        </authorList>
    </citation>
    <scope>NUCLEOTIDE SEQUENCE [LARGE SCALE GENOMIC DNA]</scope>
    <source>
        <strain evidence="6 7">KCTC 13059</strain>
    </source>
</reference>
<evidence type="ECO:0000256" key="3">
    <source>
        <dbReference type="ARBA" id="ARBA00023163"/>
    </source>
</evidence>
<evidence type="ECO:0000313" key="7">
    <source>
        <dbReference type="Proteomes" id="UP000282311"/>
    </source>
</evidence>
<dbReference type="Proteomes" id="UP000282311">
    <property type="component" value="Unassembled WGS sequence"/>
</dbReference>
<dbReference type="PANTHER" id="PTHR30055:SF234">
    <property type="entry name" value="HTH-TYPE TRANSCRIPTIONAL REGULATOR BETI"/>
    <property type="match status" value="1"/>
</dbReference>
<dbReference type="Gene3D" id="1.10.10.60">
    <property type="entry name" value="Homeodomain-like"/>
    <property type="match status" value="1"/>
</dbReference>
<accession>A0A3B0CL75</accession>
<dbReference type="AlphaFoldDB" id="A0A3B0CL75"/>
<proteinExistence type="predicted"/>
<evidence type="ECO:0000256" key="1">
    <source>
        <dbReference type="ARBA" id="ARBA00023015"/>
    </source>
</evidence>
<feature type="DNA-binding region" description="H-T-H motif" evidence="4">
    <location>
        <begin position="32"/>
        <end position="51"/>
    </location>
</feature>
<dbReference type="InterPro" id="IPR041347">
    <property type="entry name" value="MftR_C"/>
</dbReference>
<dbReference type="InterPro" id="IPR009057">
    <property type="entry name" value="Homeodomain-like_sf"/>
</dbReference>
<dbReference type="PRINTS" id="PR00455">
    <property type="entry name" value="HTHTETR"/>
</dbReference>
<dbReference type="GO" id="GO:0003700">
    <property type="term" value="F:DNA-binding transcription factor activity"/>
    <property type="evidence" value="ECO:0007669"/>
    <property type="project" value="TreeGrafter"/>
</dbReference>
<dbReference type="PROSITE" id="PS50977">
    <property type="entry name" value="HTH_TETR_2"/>
    <property type="match status" value="1"/>
</dbReference>
<dbReference type="SUPFAM" id="SSF46689">
    <property type="entry name" value="Homeodomain-like"/>
    <property type="match status" value="1"/>
</dbReference>
<dbReference type="Pfam" id="PF00440">
    <property type="entry name" value="TetR_N"/>
    <property type="match status" value="1"/>
</dbReference>
<comment type="caution">
    <text evidence="6">The sequence shown here is derived from an EMBL/GenBank/DDBJ whole genome shotgun (WGS) entry which is preliminary data.</text>
</comment>
<evidence type="ECO:0000313" key="6">
    <source>
        <dbReference type="EMBL" id="RKN85710.1"/>
    </source>
</evidence>
<dbReference type="InterPro" id="IPR050109">
    <property type="entry name" value="HTH-type_TetR-like_transc_reg"/>
</dbReference>
<dbReference type="InterPro" id="IPR001647">
    <property type="entry name" value="HTH_TetR"/>
</dbReference>
<dbReference type="EMBL" id="RBAH01000004">
    <property type="protein sequence ID" value="RKN85710.1"/>
    <property type="molecule type" value="Genomic_DNA"/>
</dbReference>
<keyword evidence="2 4" id="KW-0238">DNA-binding</keyword>
<dbReference type="GO" id="GO:0000976">
    <property type="term" value="F:transcription cis-regulatory region binding"/>
    <property type="evidence" value="ECO:0007669"/>
    <property type="project" value="TreeGrafter"/>
</dbReference>
<evidence type="ECO:0000256" key="2">
    <source>
        <dbReference type="ARBA" id="ARBA00023125"/>
    </source>
</evidence>
<name>A0A3B0CL75_9BACL</name>
<organism evidence="6 7">
    <name type="scientific">Paenibacillus ginsengarvi</name>
    <dbReference type="NCBI Taxonomy" id="400777"/>
    <lineage>
        <taxon>Bacteria</taxon>
        <taxon>Bacillati</taxon>
        <taxon>Bacillota</taxon>
        <taxon>Bacilli</taxon>
        <taxon>Bacillales</taxon>
        <taxon>Paenibacillaceae</taxon>
        <taxon>Paenibacillus</taxon>
    </lineage>
</organism>
<keyword evidence="1" id="KW-0805">Transcription regulation</keyword>
<feature type="domain" description="HTH tetR-type" evidence="5">
    <location>
        <begin position="9"/>
        <end position="69"/>
    </location>
</feature>
<dbReference type="OrthoDB" id="9780824at2"/>
<evidence type="ECO:0000259" key="5">
    <source>
        <dbReference type="PROSITE" id="PS50977"/>
    </source>
</evidence>
<gene>
    <name evidence="6" type="ORF">D7M11_08175</name>
</gene>
<dbReference type="Gene3D" id="1.10.357.10">
    <property type="entry name" value="Tetracycline Repressor, domain 2"/>
    <property type="match status" value="1"/>
</dbReference>